<comment type="function">
    <text evidence="5">Involved in the assembly of lipopolysaccharide (LPS).</text>
</comment>
<evidence type="ECO:0000256" key="2">
    <source>
        <dbReference type="ARBA" id="ARBA00022692"/>
    </source>
</evidence>
<comment type="similarity">
    <text evidence="5">Belongs to the LapA family.</text>
</comment>
<reference evidence="8 9" key="1">
    <citation type="submission" date="2018-10" db="EMBL/GenBank/DDBJ databases">
        <title>Genomic Encyclopedia of Archaeal and Bacterial Type Strains, Phase II (KMG-II): from individual species to whole genera.</title>
        <authorList>
            <person name="Goeker M."/>
        </authorList>
    </citation>
    <scope>NUCLEOTIDE SEQUENCE [LARGE SCALE GENOMIC DNA]</scope>
    <source>
        <strain evidence="8 9">DSM 15149</strain>
    </source>
</reference>
<name>A0ABX9SR49_9GAMM</name>
<dbReference type="InterPro" id="IPR010445">
    <property type="entry name" value="LapA_dom"/>
</dbReference>
<sequence length="113" mass="12492">MKYFLILLLVLVIFVISVTLGANNDQVVTFNYLIAKGDYSVSALLAVLFASGLVIGWVICGLFYLRVRLSLRRAERKIKRLEAQLELPVDHSSPIPNGFQDASRQPGSESPVA</sequence>
<evidence type="ECO:0000256" key="3">
    <source>
        <dbReference type="ARBA" id="ARBA00022989"/>
    </source>
</evidence>
<proteinExistence type="inferred from homology"/>
<evidence type="ECO:0000256" key="5">
    <source>
        <dbReference type="HAMAP-Rule" id="MF_01948"/>
    </source>
</evidence>
<dbReference type="InterPro" id="IPR032906">
    <property type="entry name" value="LapA"/>
</dbReference>
<feature type="compositionally biased region" description="Polar residues" evidence="6">
    <location>
        <begin position="100"/>
        <end position="113"/>
    </location>
</feature>
<keyword evidence="2 5" id="KW-0812">Transmembrane</keyword>
<comment type="caution">
    <text evidence="8">The sequence shown here is derived from an EMBL/GenBank/DDBJ whole genome shotgun (WGS) entry which is preliminary data.</text>
</comment>
<evidence type="ECO:0000259" key="7">
    <source>
        <dbReference type="Pfam" id="PF06305"/>
    </source>
</evidence>
<keyword evidence="1 5" id="KW-1003">Cell membrane</keyword>
<keyword evidence="3 5" id="KW-1133">Transmembrane helix</keyword>
<dbReference type="EMBL" id="RBLJ01000001">
    <property type="protein sequence ID" value="RKS65935.1"/>
    <property type="molecule type" value="Genomic_DNA"/>
</dbReference>
<comment type="subcellular location">
    <subcellularLocation>
        <location evidence="5">Cell inner membrane</location>
        <topology evidence="5">Single-pass membrane protein</topology>
    </subcellularLocation>
</comment>
<protein>
    <recommendedName>
        <fullName evidence="5">Lipopolysaccharide assembly protein A</fullName>
    </recommendedName>
</protein>
<dbReference type="Proteomes" id="UP000280955">
    <property type="component" value="Unassembled WGS sequence"/>
</dbReference>
<feature type="region of interest" description="Disordered" evidence="6">
    <location>
        <begin position="89"/>
        <end position="113"/>
    </location>
</feature>
<gene>
    <name evidence="5" type="primary">lapA</name>
    <name evidence="8" type="ORF">BDD30_0205</name>
</gene>
<accession>A0ABX9SR49</accession>
<evidence type="ECO:0000256" key="6">
    <source>
        <dbReference type="SAM" id="MobiDB-lite"/>
    </source>
</evidence>
<keyword evidence="9" id="KW-1185">Reference proteome</keyword>
<dbReference type="RefSeq" id="WP_015834216.1">
    <property type="nucleotide sequence ID" value="NC_012962.1"/>
</dbReference>
<feature type="domain" description="Lipopolysaccharide assembly protein A" evidence="7">
    <location>
        <begin position="23"/>
        <end position="86"/>
    </location>
</feature>
<keyword evidence="4 5" id="KW-0472">Membrane</keyword>
<keyword evidence="5" id="KW-0997">Cell inner membrane</keyword>
<comment type="caution">
    <text evidence="5">Lacks conserved residue(s) required for the propagation of feature annotation.</text>
</comment>
<evidence type="ECO:0000313" key="8">
    <source>
        <dbReference type="EMBL" id="RKS65935.1"/>
    </source>
</evidence>
<feature type="transmembrane region" description="Helical" evidence="5">
    <location>
        <begin position="45"/>
        <end position="67"/>
    </location>
</feature>
<dbReference type="HAMAP" id="MF_01948">
    <property type="entry name" value="LPS_assembly_LapA"/>
    <property type="match status" value="1"/>
</dbReference>
<evidence type="ECO:0000256" key="1">
    <source>
        <dbReference type="ARBA" id="ARBA00022475"/>
    </source>
</evidence>
<dbReference type="Pfam" id="PF06305">
    <property type="entry name" value="LapA_dom"/>
    <property type="match status" value="1"/>
</dbReference>
<organism evidence="8 9">
    <name type="scientific">Photorhabdus asymbiotica</name>
    <dbReference type="NCBI Taxonomy" id="291112"/>
    <lineage>
        <taxon>Bacteria</taxon>
        <taxon>Pseudomonadati</taxon>
        <taxon>Pseudomonadota</taxon>
        <taxon>Gammaproteobacteria</taxon>
        <taxon>Enterobacterales</taxon>
        <taxon>Morganellaceae</taxon>
        <taxon>Photorhabdus</taxon>
    </lineage>
</organism>
<evidence type="ECO:0000256" key="4">
    <source>
        <dbReference type="ARBA" id="ARBA00023136"/>
    </source>
</evidence>
<evidence type="ECO:0000313" key="9">
    <source>
        <dbReference type="Proteomes" id="UP000280955"/>
    </source>
</evidence>